<protein>
    <submittedName>
        <fullName evidence="1">LLM class F420-dependent oxidoreductase</fullName>
    </submittedName>
</protein>
<organism evidence="1 2">
    <name type="scientific">Paractinoplanes deccanensis</name>
    <dbReference type="NCBI Taxonomy" id="113561"/>
    <lineage>
        <taxon>Bacteria</taxon>
        <taxon>Bacillati</taxon>
        <taxon>Actinomycetota</taxon>
        <taxon>Actinomycetes</taxon>
        <taxon>Micromonosporales</taxon>
        <taxon>Micromonosporaceae</taxon>
        <taxon>Paractinoplanes</taxon>
    </lineage>
</organism>
<gene>
    <name evidence="1" type="ORF">Ade02nite_03630</name>
</gene>
<proteinExistence type="predicted"/>
<dbReference type="Proteomes" id="UP000609879">
    <property type="component" value="Unassembled WGS sequence"/>
</dbReference>
<evidence type="ECO:0000313" key="1">
    <source>
        <dbReference type="EMBL" id="GID71722.1"/>
    </source>
</evidence>
<sequence length="266" mass="28733">MKQVGLWSMQFRGAARPQVRDAVAELEELGWDTLWLPGLDGTGALADVVALAGAAPRSTVVTGVLNIWGQTPQELSDRFRPYGERVRVGLGVGSRDGDPFAAMNKYLDELERPAWVLGALGPRMVDLAVARTSGWHPFLVTPSYVARERARAGNGPIIAPHQAVVLTSDPAEARAAARAEIGMFIGFPAYRNNLRRLGFTDDDLVPGGSDRLIDALVAHGSADDIARRVRDHLDAGADHVALHVLGSRSLPLAQWRELSFLAKSSF</sequence>
<reference evidence="1 2" key="1">
    <citation type="submission" date="2021-01" db="EMBL/GenBank/DDBJ databases">
        <title>Whole genome shotgun sequence of Actinoplanes deccanensis NBRC 13994.</title>
        <authorList>
            <person name="Komaki H."/>
            <person name="Tamura T."/>
        </authorList>
    </citation>
    <scope>NUCLEOTIDE SEQUENCE [LARGE SCALE GENOMIC DNA]</scope>
    <source>
        <strain evidence="1 2">NBRC 13994</strain>
    </source>
</reference>
<comment type="caution">
    <text evidence="1">The sequence shown here is derived from an EMBL/GenBank/DDBJ whole genome shotgun (WGS) entry which is preliminary data.</text>
</comment>
<dbReference type="EMBL" id="BOMI01000005">
    <property type="protein sequence ID" value="GID71722.1"/>
    <property type="molecule type" value="Genomic_DNA"/>
</dbReference>
<dbReference type="SUPFAM" id="SSF51679">
    <property type="entry name" value="Bacterial luciferase-like"/>
    <property type="match status" value="1"/>
</dbReference>
<dbReference type="Gene3D" id="3.20.20.30">
    <property type="entry name" value="Luciferase-like domain"/>
    <property type="match status" value="1"/>
</dbReference>
<dbReference type="NCBIfam" id="TIGR03620">
    <property type="entry name" value="F420_MSMEG_4141"/>
    <property type="match status" value="1"/>
</dbReference>
<dbReference type="InterPro" id="IPR019922">
    <property type="entry name" value="Lucif-like_OxRdatse_MSMEG_4141"/>
</dbReference>
<accession>A0ABQ3XVM6</accession>
<dbReference type="RefSeq" id="WP_203759712.1">
    <property type="nucleotide sequence ID" value="NZ_BAAABO010000004.1"/>
</dbReference>
<evidence type="ECO:0000313" key="2">
    <source>
        <dbReference type="Proteomes" id="UP000609879"/>
    </source>
</evidence>
<keyword evidence="2" id="KW-1185">Reference proteome</keyword>
<name>A0ABQ3XVM6_9ACTN</name>
<dbReference type="InterPro" id="IPR036661">
    <property type="entry name" value="Luciferase-like_sf"/>
</dbReference>